<evidence type="ECO:0000313" key="1">
    <source>
        <dbReference type="EMBL" id="KAK0049545.1"/>
    </source>
</evidence>
<comment type="caution">
    <text evidence="1">The sequence shown here is derived from an EMBL/GenBank/DDBJ whole genome shotgun (WGS) entry which is preliminary data.</text>
</comment>
<reference evidence="1" key="2">
    <citation type="submission" date="2023-04" db="EMBL/GenBank/DDBJ databases">
        <authorList>
            <person name="Bu L."/>
            <person name="Lu L."/>
            <person name="Laidemitt M.R."/>
            <person name="Zhang S.M."/>
            <person name="Mutuku M."/>
            <person name="Mkoji G."/>
            <person name="Steinauer M."/>
            <person name="Loker E.S."/>
        </authorList>
    </citation>
    <scope>NUCLEOTIDE SEQUENCE</scope>
    <source>
        <strain evidence="1">KasaAsao</strain>
        <tissue evidence="1">Whole Snail</tissue>
    </source>
</reference>
<feature type="non-terminal residue" evidence="1">
    <location>
        <position position="1"/>
    </location>
</feature>
<gene>
    <name evidence="1" type="ORF">Bpfe_021081</name>
</gene>
<dbReference type="Proteomes" id="UP001233172">
    <property type="component" value="Unassembled WGS sequence"/>
</dbReference>
<evidence type="ECO:0000313" key="2">
    <source>
        <dbReference type="Proteomes" id="UP001233172"/>
    </source>
</evidence>
<accession>A0AAD8BA39</accession>
<keyword evidence="2" id="KW-1185">Reference proteome</keyword>
<name>A0AAD8BA39_BIOPF</name>
<sequence>MISPTTSADLPVGERYNQKEEILSKARERQQILCDVLTVQQTKGYMK</sequence>
<reference evidence="1" key="1">
    <citation type="journal article" date="2023" name="PLoS Negl. Trop. Dis.">
        <title>A genome sequence for Biomphalaria pfeifferi, the major vector snail for the human-infecting parasite Schistosoma mansoni.</title>
        <authorList>
            <person name="Bu L."/>
            <person name="Lu L."/>
            <person name="Laidemitt M.R."/>
            <person name="Zhang S.M."/>
            <person name="Mutuku M."/>
            <person name="Mkoji G."/>
            <person name="Steinauer M."/>
            <person name="Loker E.S."/>
        </authorList>
    </citation>
    <scope>NUCLEOTIDE SEQUENCE</scope>
    <source>
        <strain evidence="1">KasaAsao</strain>
    </source>
</reference>
<dbReference type="EMBL" id="JASAOG010000125">
    <property type="protein sequence ID" value="KAK0049545.1"/>
    <property type="molecule type" value="Genomic_DNA"/>
</dbReference>
<protein>
    <submittedName>
        <fullName evidence="1">Uncharacterized protein</fullName>
    </submittedName>
</protein>
<organism evidence="1 2">
    <name type="scientific">Biomphalaria pfeifferi</name>
    <name type="common">Bloodfluke planorb</name>
    <name type="synonym">Freshwater snail</name>
    <dbReference type="NCBI Taxonomy" id="112525"/>
    <lineage>
        <taxon>Eukaryota</taxon>
        <taxon>Metazoa</taxon>
        <taxon>Spiralia</taxon>
        <taxon>Lophotrochozoa</taxon>
        <taxon>Mollusca</taxon>
        <taxon>Gastropoda</taxon>
        <taxon>Heterobranchia</taxon>
        <taxon>Euthyneura</taxon>
        <taxon>Panpulmonata</taxon>
        <taxon>Hygrophila</taxon>
        <taxon>Lymnaeoidea</taxon>
        <taxon>Planorbidae</taxon>
        <taxon>Biomphalaria</taxon>
    </lineage>
</organism>
<proteinExistence type="predicted"/>
<dbReference type="AlphaFoldDB" id="A0AAD8BA39"/>